<dbReference type="Proteomes" id="UP001295740">
    <property type="component" value="Unassembled WGS sequence"/>
</dbReference>
<comment type="caution">
    <text evidence="2">The sequence shown here is derived from an EMBL/GenBank/DDBJ whole genome shotgun (WGS) entry which is preliminary data.</text>
</comment>
<keyword evidence="1" id="KW-1133">Transmembrane helix</keyword>
<keyword evidence="1" id="KW-0812">Transmembrane</keyword>
<dbReference type="EMBL" id="CAUWAG010000010">
    <property type="protein sequence ID" value="CAJ2507249.1"/>
    <property type="molecule type" value="Genomic_DNA"/>
</dbReference>
<evidence type="ECO:0000313" key="2">
    <source>
        <dbReference type="EMBL" id="CAJ2507249.1"/>
    </source>
</evidence>
<reference evidence="2" key="1">
    <citation type="submission" date="2023-10" db="EMBL/GenBank/DDBJ databases">
        <authorList>
            <person name="Hackl T."/>
        </authorList>
    </citation>
    <scope>NUCLEOTIDE SEQUENCE</scope>
</reference>
<accession>A0AAI8VLS0</accession>
<proteinExistence type="predicted"/>
<dbReference type="AlphaFoldDB" id="A0AAI8VLS0"/>
<feature type="transmembrane region" description="Helical" evidence="1">
    <location>
        <begin position="26"/>
        <end position="51"/>
    </location>
</feature>
<gene>
    <name evidence="2" type="ORF">KHLLAP_LOCUS7717</name>
</gene>
<organism evidence="2 3">
    <name type="scientific">Anthostomella pinea</name>
    <dbReference type="NCBI Taxonomy" id="933095"/>
    <lineage>
        <taxon>Eukaryota</taxon>
        <taxon>Fungi</taxon>
        <taxon>Dikarya</taxon>
        <taxon>Ascomycota</taxon>
        <taxon>Pezizomycotina</taxon>
        <taxon>Sordariomycetes</taxon>
        <taxon>Xylariomycetidae</taxon>
        <taxon>Xylariales</taxon>
        <taxon>Xylariaceae</taxon>
        <taxon>Anthostomella</taxon>
    </lineage>
</organism>
<keyword evidence="3" id="KW-1185">Reference proteome</keyword>
<name>A0AAI8VLS0_9PEZI</name>
<protein>
    <submittedName>
        <fullName evidence="2">Uu.00g084350.m01.CDS01</fullName>
    </submittedName>
</protein>
<keyword evidence="1" id="KW-0472">Membrane</keyword>
<evidence type="ECO:0000256" key="1">
    <source>
        <dbReference type="SAM" id="Phobius"/>
    </source>
</evidence>
<evidence type="ECO:0000313" key="3">
    <source>
        <dbReference type="Proteomes" id="UP001295740"/>
    </source>
</evidence>
<sequence>MASKNLPGEQLAASAYNEPKIKPDALGAALIGVNLALVAICVTIIGLRIWIKFWMFRSCKVWGADHLLAILGFVGVSNPGNSYSG</sequence>